<keyword evidence="2" id="KW-0680">Restriction system</keyword>
<dbReference type="Gene3D" id="3.90.220.20">
    <property type="entry name" value="DNA methylase specificity domains"/>
    <property type="match status" value="2"/>
</dbReference>
<reference evidence="5" key="2">
    <citation type="journal article" date="2021" name="Sci. Rep.">
        <title>The distribution of antibiotic resistance genes in chicken gut microbiota commensals.</title>
        <authorList>
            <person name="Juricova H."/>
            <person name="Matiasovicova J."/>
            <person name="Kubasova T."/>
            <person name="Cejkova D."/>
            <person name="Rychlik I."/>
        </authorList>
    </citation>
    <scope>NUCLEOTIDE SEQUENCE</scope>
    <source>
        <strain evidence="5">An559</strain>
    </source>
</reference>
<dbReference type="GO" id="GO:0003677">
    <property type="term" value="F:DNA binding"/>
    <property type="evidence" value="ECO:0007669"/>
    <property type="project" value="UniProtKB-KW"/>
</dbReference>
<accession>A0A938X6K3</accession>
<dbReference type="Pfam" id="PF01420">
    <property type="entry name" value="Methylase_S"/>
    <property type="match status" value="1"/>
</dbReference>
<dbReference type="InterPro" id="IPR000055">
    <property type="entry name" value="Restrct_endonuc_typeI_TRD"/>
</dbReference>
<evidence type="ECO:0000256" key="2">
    <source>
        <dbReference type="ARBA" id="ARBA00022747"/>
    </source>
</evidence>
<dbReference type="RefSeq" id="WP_204446158.1">
    <property type="nucleotide sequence ID" value="NZ_JACJKY010000008.1"/>
</dbReference>
<dbReference type="GO" id="GO:0009307">
    <property type="term" value="P:DNA restriction-modification system"/>
    <property type="evidence" value="ECO:0007669"/>
    <property type="project" value="UniProtKB-KW"/>
</dbReference>
<dbReference type="SUPFAM" id="SSF116734">
    <property type="entry name" value="DNA methylase specificity domain"/>
    <property type="match status" value="2"/>
</dbReference>
<dbReference type="CDD" id="cd17246">
    <property type="entry name" value="RMtype1_S_SonII-TRD2-CR2_like"/>
    <property type="match status" value="1"/>
</dbReference>
<dbReference type="InterPro" id="IPR044946">
    <property type="entry name" value="Restrct_endonuc_typeI_TRD_sf"/>
</dbReference>
<feature type="domain" description="Type I restriction modification DNA specificity" evidence="4">
    <location>
        <begin position="187"/>
        <end position="358"/>
    </location>
</feature>
<reference evidence="5" key="1">
    <citation type="submission" date="2020-08" db="EMBL/GenBank/DDBJ databases">
        <authorList>
            <person name="Cejkova D."/>
            <person name="Kubasova T."/>
            <person name="Jahodarova E."/>
            <person name="Rychlik I."/>
        </authorList>
    </citation>
    <scope>NUCLEOTIDE SEQUENCE</scope>
    <source>
        <strain evidence="5">An559</strain>
    </source>
</reference>
<protein>
    <submittedName>
        <fullName evidence="5">Restriction endonuclease subunit S</fullName>
    </submittedName>
</protein>
<evidence type="ECO:0000313" key="5">
    <source>
        <dbReference type="EMBL" id="MBM6920840.1"/>
    </source>
</evidence>
<dbReference type="PANTHER" id="PTHR30408:SF12">
    <property type="entry name" value="TYPE I RESTRICTION ENZYME MJAVIII SPECIFICITY SUBUNIT"/>
    <property type="match status" value="1"/>
</dbReference>
<dbReference type="PANTHER" id="PTHR30408">
    <property type="entry name" value="TYPE-1 RESTRICTION ENZYME ECOKI SPECIFICITY PROTEIN"/>
    <property type="match status" value="1"/>
</dbReference>
<keyword evidence="5" id="KW-0255">Endonuclease</keyword>
<organism evidence="5 6">
    <name type="scientific">Merdimmobilis hominis</name>
    <dbReference type="NCBI Taxonomy" id="2897707"/>
    <lineage>
        <taxon>Bacteria</taxon>
        <taxon>Bacillati</taxon>
        <taxon>Bacillota</taxon>
        <taxon>Clostridia</taxon>
        <taxon>Eubacteriales</taxon>
        <taxon>Oscillospiraceae</taxon>
        <taxon>Merdimmobilis</taxon>
    </lineage>
</organism>
<comment type="caution">
    <text evidence="5">The sequence shown here is derived from an EMBL/GenBank/DDBJ whole genome shotgun (WGS) entry which is preliminary data.</text>
</comment>
<comment type="similarity">
    <text evidence="1">Belongs to the type-I restriction system S methylase family.</text>
</comment>
<dbReference type="AlphaFoldDB" id="A0A938X6K3"/>
<gene>
    <name evidence="5" type="ORF">H6A12_06710</name>
</gene>
<dbReference type="EMBL" id="JACJKY010000008">
    <property type="protein sequence ID" value="MBM6920840.1"/>
    <property type="molecule type" value="Genomic_DNA"/>
</dbReference>
<keyword evidence="3" id="KW-0238">DNA-binding</keyword>
<dbReference type="InterPro" id="IPR052021">
    <property type="entry name" value="Type-I_RS_S_subunit"/>
</dbReference>
<keyword evidence="5" id="KW-0378">Hydrolase</keyword>
<evidence type="ECO:0000256" key="3">
    <source>
        <dbReference type="ARBA" id="ARBA00023125"/>
    </source>
</evidence>
<evidence type="ECO:0000259" key="4">
    <source>
        <dbReference type="Pfam" id="PF01420"/>
    </source>
</evidence>
<proteinExistence type="inferred from homology"/>
<dbReference type="Proteomes" id="UP000774750">
    <property type="component" value="Unassembled WGS sequence"/>
</dbReference>
<dbReference type="GO" id="GO:0004519">
    <property type="term" value="F:endonuclease activity"/>
    <property type="evidence" value="ECO:0007669"/>
    <property type="project" value="UniProtKB-KW"/>
</dbReference>
<evidence type="ECO:0000256" key="1">
    <source>
        <dbReference type="ARBA" id="ARBA00010923"/>
    </source>
</evidence>
<keyword evidence="6" id="KW-1185">Reference proteome</keyword>
<sequence length="375" mass="41921">MARVKLGDVAREYKATIKDTADLPIVGLEHLTPGEITLDRWDVGTENTFTKGFKKGHMLFGRRRAYLKKAALAPFDGVCSGDITVIEAIPGKINPELLPFIIQNDLLFDYAVGNSAGSLSPRVKWESLKGYEFELPELAEQDGLVELLKAAHRTKKAYQKQITATDELVKSQFIEMFGADEFPVCTLSEECDLITKGTTPTTIGFNFTDDGVNFVKIENIDEHGNFNREGMMFISETCHEAMKRSQLKEDDILFSIAGAIGRCAVVSSDILPANINQALAIIRLKKGSVLDRKFVMAALKSDYVIDQYMELKRGVAQLNLSLKNIGDFRVPVPPIDAQRRYVAFVEQSDKSKFELQEAIVRIDNFIKSLIQQDDN</sequence>
<keyword evidence="5" id="KW-0540">Nuclease</keyword>
<name>A0A938X6K3_9FIRM</name>
<evidence type="ECO:0000313" key="6">
    <source>
        <dbReference type="Proteomes" id="UP000774750"/>
    </source>
</evidence>